<dbReference type="InterPro" id="IPR016181">
    <property type="entry name" value="Acyl_CoA_acyltransferase"/>
</dbReference>
<dbReference type="EMBL" id="JAFBFH010000017">
    <property type="protein sequence ID" value="MBM7715682.1"/>
    <property type="molecule type" value="Genomic_DNA"/>
</dbReference>
<evidence type="ECO:0000256" key="5">
    <source>
        <dbReference type="ARBA" id="ARBA00017935"/>
    </source>
</evidence>
<evidence type="ECO:0000256" key="8">
    <source>
        <dbReference type="ARBA" id="ARBA00048924"/>
    </source>
</evidence>
<organism evidence="11 12">
    <name type="scientific">Siminovitchia thermophila</name>
    <dbReference type="NCBI Taxonomy" id="1245522"/>
    <lineage>
        <taxon>Bacteria</taxon>
        <taxon>Bacillati</taxon>
        <taxon>Bacillota</taxon>
        <taxon>Bacilli</taxon>
        <taxon>Bacillales</taxon>
        <taxon>Bacillaceae</taxon>
        <taxon>Siminovitchia</taxon>
    </lineage>
</organism>
<evidence type="ECO:0000256" key="1">
    <source>
        <dbReference type="ARBA" id="ARBA00003741"/>
    </source>
</evidence>
<protein>
    <recommendedName>
        <fullName evidence="5 9">L-2,4-diaminobutyric acid acetyltransferase</fullName>
        <shortName evidence="9">DABA acetyltransferase</shortName>
        <ecNumber evidence="4 9">2.3.1.178</ecNumber>
    </recommendedName>
</protein>
<evidence type="ECO:0000313" key="12">
    <source>
        <dbReference type="Proteomes" id="UP000823485"/>
    </source>
</evidence>
<comment type="function">
    <text evidence="1 9">Catalyzes the acetylation of L-2,4-diaminobutyrate (DABA) to gamma-N-acetyl-alpha,gamma-diaminobutyric acid (ADABA) with acetyl coenzyme A.</text>
</comment>
<keyword evidence="7 9" id="KW-0012">Acyltransferase</keyword>
<dbReference type="SUPFAM" id="SSF55729">
    <property type="entry name" value="Acyl-CoA N-acyltransferases (Nat)"/>
    <property type="match status" value="1"/>
</dbReference>
<evidence type="ECO:0000256" key="6">
    <source>
        <dbReference type="ARBA" id="ARBA00022679"/>
    </source>
</evidence>
<proteinExistence type="inferred from homology"/>
<dbReference type="Proteomes" id="UP000823485">
    <property type="component" value="Unassembled WGS sequence"/>
</dbReference>
<evidence type="ECO:0000256" key="2">
    <source>
        <dbReference type="ARBA" id="ARBA00004978"/>
    </source>
</evidence>
<evidence type="ECO:0000256" key="4">
    <source>
        <dbReference type="ARBA" id="ARBA00012355"/>
    </source>
</evidence>
<evidence type="ECO:0000256" key="9">
    <source>
        <dbReference type="RuleBase" id="RU365045"/>
    </source>
</evidence>
<dbReference type="Pfam" id="PF00583">
    <property type="entry name" value="Acetyltransf_1"/>
    <property type="match status" value="1"/>
</dbReference>
<dbReference type="CDD" id="cd04301">
    <property type="entry name" value="NAT_SF"/>
    <property type="match status" value="1"/>
</dbReference>
<keyword evidence="12" id="KW-1185">Reference proteome</keyword>
<comment type="pathway">
    <text evidence="2 9">Amine and polyamine biosynthesis; ectoine biosynthesis; L-ectoine from L-aspartate 4-semialdehyde: step 2/3.</text>
</comment>
<dbReference type="InterPro" id="IPR000182">
    <property type="entry name" value="GNAT_dom"/>
</dbReference>
<dbReference type="Gene3D" id="3.40.630.30">
    <property type="match status" value="1"/>
</dbReference>
<gene>
    <name evidence="9" type="primary">ectA</name>
    <name evidence="11" type="ORF">JOC94_002671</name>
</gene>
<feature type="domain" description="N-acetyltransferase" evidence="10">
    <location>
        <begin position="31"/>
        <end position="185"/>
    </location>
</feature>
<comment type="caution">
    <text evidence="11">The sequence shown here is derived from an EMBL/GenBank/DDBJ whole genome shotgun (WGS) entry which is preliminary data.</text>
</comment>
<accession>A0ABS2R7R7</accession>
<evidence type="ECO:0000256" key="7">
    <source>
        <dbReference type="ARBA" id="ARBA00023315"/>
    </source>
</evidence>
<keyword evidence="6 9" id="KW-0808">Transferase</keyword>
<evidence type="ECO:0000313" key="11">
    <source>
        <dbReference type="EMBL" id="MBM7715682.1"/>
    </source>
</evidence>
<dbReference type="GO" id="GO:0033816">
    <property type="term" value="F:diaminobutyrate acetyltransferase activity"/>
    <property type="evidence" value="ECO:0007669"/>
    <property type="project" value="UniProtKB-EC"/>
</dbReference>
<evidence type="ECO:0000259" key="10">
    <source>
        <dbReference type="PROSITE" id="PS51186"/>
    </source>
</evidence>
<dbReference type="PROSITE" id="PS51186">
    <property type="entry name" value="GNAT"/>
    <property type="match status" value="1"/>
</dbReference>
<dbReference type="RefSeq" id="WP_236017086.1">
    <property type="nucleotide sequence ID" value="NZ_JAFBFH010000017.1"/>
</dbReference>
<comment type="catalytic activity">
    <reaction evidence="8 9">
        <text>L-2,4-diaminobutanoate + acetyl-CoA = (2S)-4-acetamido-2-aminobutanoate + CoA + H(+)</text>
        <dbReference type="Rhea" id="RHEA:16901"/>
        <dbReference type="ChEBI" id="CHEBI:15378"/>
        <dbReference type="ChEBI" id="CHEBI:57287"/>
        <dbReference type="ChEBI" id="CHEBI:57288"/>
        <dbReference type="ChEBI" id="CHEBI:58761"/>
        <dbReference type="ChEBI" id="CHEBI:58929"/>
        <dbReference type="EC" id="2.3.1.178"/>
    </reaction>
</comment>
<dbReference type="EC" id="2.3.1.178" evidence="4 9"/>
<evidence type="ECO:0000256" key="3">
    <source>
        <dbReference type="ARBA" id="ARBA00010712"/>
    </source>
</evidence>
<comment type="similarity">
    <text evidence="3 9">Belongs to the acetyltransferase family. EctA subfamily.</text>
</comment>
<dbReference type="NCBIfam" id="TIGR02406">
    <property type="entry name" value="ectoine_EctA"/>
    <property type="match status" value="1"/>
</dbReference>
<name>A0ABS2R7R7_9BACI</name>
<reference evidence="11 12" key="1">
    <citation type="submission" date="2021-01" db="EMBL/GenBank/DDBJ databases">
        <title>Genomic Encyclopedia of Type Strains, Phase IV (KMG-IV): sequencing the most valuable type-strain genomes for metagenomic binning, comparative biology and taxonomic classification.</title>
        <authorList>
            <person name="Goeker M."/>
        </authorList>
    </citation>
    <scope>NUCLEOTIDE SEQUENCE [LARGE SCALE GENOMIC DNA]</scope>
    <source>
        <strain evidence="11 12">DSM 105453</strain>
    </source>
</reference>
<dbReference type="InterPro" id="IPR012772">
    <property type="entry name" value="Ectoine_EctA"/>
</dbReference>
<sequence length="188" mass="21181">MMVYNFIKGGDQTIGKVKEKPIAKGRITETIYFREPTADDGSHMFDLVVKSKVLDVNSSYSYLMWGKYFHKTSIIAETDGRIVGFISAFLQPESPDTLFIWQVAVDQTQRGKGLATALIMKLLNRLEGQNVRFIEATVTPTNIASNRLFKGLAKKLGTDYKTFECFGEDQFPDPSHEAEIAYRIGPLK</sequence>